<dbReference type="PANTHER" id="PTHR44329:SF293">
    <property type="entry name" value="MITOGEN-ACTIVATED PROTEIN KINASE KINASE KINASE"/>
    <property type="match status" value="1"/>
</dbReference>
<dbReference type="PANTHER" id="PTHR44329">
    <property type="entry name" value="SERINE/THREONINE-PROTEIN KINASE TNNI3K-RELATED"/>
    <property type="match status" value="1"/>
</dbReference>
<proteinExistence type="predicted"/>
<protein>
    <submittedName>
        <fullName evidence="3">5066_t:CDS:1</fullName>
    </submittedName>
</protein>
<gene>
    <name evidence="3" type="ORF">AMORRO_LOCUS9250</name>
</gene>
<evidence type="ECO:0000313" key="4">
    <source>
        <dbReference type="Proteomes" id="UP000789342"/>
    </source>
</evidence>
<comment type="caution">
    <text evidence="3">The sequence shown here is derived from an EMBL/GenBank/DDBJ whole genome shotgun (WGS) entry which is preliminary data.</text>
</comment>
<feature type="domain" description="Protein kinase" evidence="2">
    <location>
        <begin position="78"/>
        <end position="439"/>
    </location>
</feature>
<dbReference type="PROSITE" id="PS50011">
    <property type="entry name" value="PROTEIN_KINASE_DOM"/>
    <property type="match status" value="1"/>
</dbReference>
<dbReference type="OrthoDB" id="2392649at2759"/>
<keyword evidence="4" id="KW-1185">Reference proteome</keyword>
<dbReference type="InterPro" id="IPR000719">
    <property type="entry name" value="Prot_kinase_dom"/>
</dbReference>
<evidence type="ECO:0000256" key="1">
    <source>
        <dbReference type="SAM" id="MobiDB-lite"/>
    </source>
</evidence>
<dbReference type="EMBL" id="CAJVPV010008789">
    <property type="protein sequence ID" value="CAG8634669.1"/>
    <property type="molecule type" value="Genomic_DNA"/>
</dbReference>
<sequence>MGLVCCRPSQPPTSQTSTLTTVSPLTSSHSTPTPTPYVIQRPSSQVTSQKTAKCPECHQLTSTLYWGWCQHCSARHFSANFTNWSSGNLSLDKLIQEIQLNATYSKHPVALKRLKGSEECPEDFLNEIKSFHSITLQELSFEVTRCFGISQDPTTKEYIMVTSYAENGSLHHYLQLNPHIDWSTRICFLLKIVQGLHVIHSAGLTHRNFHSGNILVGKRYPTVSDFGLNGYIGKHVGNTSNTVLPEDSPDVFNDGDNSNGSTISLLNSNRPSIRDVQHPKCWIQLMRRCWNDDPAQRPTTVEIKEVLEKWYQLIETNVTKNREDLDILRDFRDAESVILQENRNSNGGLSVNSGKLVNNISLLETRKKHPEAHYYSRKIPTMKLVKRLEEKMKPQEVRDYVNLRYLQIDPSAYSSRNNSMKSSPTTMATATQTINNQLLNPYRKWSSTWDNVMEDRDDRKSYTEMVDTDNRSNLSKGDDNDNVLLKYRGGVVGGVVEILRNSFEIEESNQNDDDIVGDANDDITPISIFWKANSEDRILEDGKKKVTNDLPINVGLEGDHRPKNGGDVPVNNSDSLILENGNLISTSNIIDATRNLSFNDINSVSDATSKPSQNHTSISYF</sequence>
<dbReference type="GO" id="GO:0004674">
    <property type="term" value="F:protein serine/threonine kinase activity"/>
    <property type="evidence" value="ECO:0007669"/>
    <property type="project" value="TreeGrafter"/>
</dbReference>
<dbReference type="AlphaFoldDB" id="A0A9N9GU57"/>
<dbReference type="Gene3D" id="1.10.510.10">
    <property type="entry name" value="Transferase(Phosphotransferase) domain 1"/>
    <property type="match status" value="2"/>
</dbReference>
<evidence type="ECO:0000313" key="3">
    <source>
        <dbReference type="EMBL" id="CAG8634669.1"/>
    </source>
</evidence>
<name>A0A9N9GU57_9GLOM</name>
<feature type="compositionally biased region" description="Low complexity" evidence="1">
    <location>
        <begin position="12"/>
        <end position="32"/>
    </location>
</feature>
<dbReference type="SUPFAM" id="SSF56112">
    <property type="entry name" value="Protein kinase-like (PK-like)"/>
    <property type="match status" value="1"/>
</dbReference>
<accession>A0A9N9GU57</accession>
<dbReference type="Proteomes" id="UP000789342">
    <property type="component" value="Unassembled WGS sequence"/>
</dbReference>
<evidence type="ECO:0000259" key="2">
    <source>
        <dbReference type="PROSITE" id="PS50011"/>
    </source>
</evidence>
<reference evidence="3" key="1">
    <citation type="submission" date="2021-06" db="EMBL/GenBank/DDBJ databases">
        <authorList>
            <person name="Kallberg Y."/>
            <person name="Tangrot J."/>
            <person name="Rosling A."/>
        </authorList>
    </citation>
    <scope>NUCLEOTIDE SEQUENCE</scope>
    <source>
        <strain evidence="3">CL551</strain>
    </source>
</reference>
<dbReference type="Pfam" id="PF07714">
    <property type="entry name" value="PK_Tyr_Ser-Thr"/>
    <property type="match status" value="1"/>
</dbReference>
<dbReference type="GO" id="GO:0005524">
    <property type="term" value="F:ATP binding"/>
    <property type="evidence" value="ECO:0007669"/>
    <property type="project" value="InterPro"/>
</dbReference>
<dbReference type="InterPro" id="IPR011009">
    <property type="entry name" value="Kinase-like_dom_sf"/>
</dbReference>
<dbReference type="InterPro" id="IPR051681">
    <property type="entry name" value="Ser/Thr_Kinases-Pseudokinases"/>
</dbReference>
<feature type="region of interest" description="Disordered" evidence="1">
    <location>
        <begin position="1"/>
        <end position="37"/>
    </location>
</feature>
<dbReference type="InterPro" id="IPR001245">
    <property type="entry name" value="Ser-Thr/Tyr_kinase_cat_dom"/>
</dbReference>
<organism evidence="3 4">
    <name type="scientific">Acaulospora morrowiae</name>
    <dbReference type="NCBI Taxonomy" id="94023"/>
    <lineage>
        <taxon>Eukaryota</taxon>
        <taxon>Fungi</taxon>
        <taxon>Fungi incertae sedis</taxon>
        <taxon>Mucoromycota</taxon>
        <taxon>Glomeromycotina</taxon>
        <taxon>Glomeromycetes</taxon>
        <taxon>Diversisporales</taxon>
        <taxon>Acaulosporaceae</taxon>
        <taxon>Acaulospora</taxon>
    </lineage>
</organism>